<dbReference type="InterPro" id="IPR000600">
    <property type="entry name" value="ROK"/>
</dbReference>
<dbReference type="InterPro" id="IPR036388">
    <property type="entry name" value="WH-like_DNA-bd_sf"/>
</dbReference>
<evidence type="ECO:0000313" key="8">
    <source>
        <dbReference type="Proteomes" id="UP000451386"/>
    </source>
</evidence>
<dbReference type="AlphaFoldDB" id="A0A0E2Z970"/>
<gene>
    <name evidence="5" type="ORF">DW137_02165</name>
    <name evidence="3" type="ORF">GBA83_05240</name>
    <name evidence="4" type="ORF">HMPREF3196_00272</name>
</gene>
<dbReference type="Proteomes" id="UP000070092">
    <property type="component" value="Unassembled WGS sequence"/>
</dbReference>
<protein>
    <submittedName>
        <fullName evidence="5">ROK family protein</fullName>
    </submittedName>
</protein>
<reference evidence="4 6" key="1">
    <citation type="submission" date="2016-01" db="EMBL/GenBank/DDBJ databases">
        <authorList>
            <person name="Oliw E.H."/>
        </authorList>
    </citation>
    <scope>NUCLEOTIDE SEQUENCE [LARGE SCALE GENOMIC DNA]</scope>
    <source>
        <strain evidence="4 6">MJR8628B</strain>
    </source>
</reference>
<feature type="region of interest" description="Disordered" evidence="2">
    <location>
        <begin position="1"/>
        <end position="24"/>
    </location>
</feature>
<dbReference type="Pfam" id="PF00480">
    <property type="entry name" value="ROK"/>
    <property type="match status" value="1"/>
</dbReference>
<accession>A0A0E2Z970</accession>
<dbReference type="InterPro" id="IPR043129">
    <property type="entry name" value="ATPase_NBD"/>
</dbReference>
<name>A0A0E2Z970_BIFBI</name>
<dbReference type="Gene3D" id="1.10.10.10">
    <property type="entry name" value="Winged helix-like DNA-binding domain superfamily/Winged helix DNA-binding domain"/>
    <property type="match status" value="1"/>
</dbReference>
<dbReference type="Gene3D" id="3.30.420.40">
    <property type="match status" value="2"/>
</dbReference>
<dbReference type="RefSeq" id="WP_003819272.1">
    <property type="nucleotide sequence ID" value="NZ_AP031420.1"/>
</dbReference>
<dbReference type="InterPro" id="IPR036390">
    <property type="entry name" value="WH_DNA-bd_sf"/>
</dbReference>
<comment type="caution">
    <text evidence="5">The sequence shown here is derived from an EMBL/GenBank/DDBJ whole genome shotgun (WGS) entry which is preliminary data.</text>
</comment>
<comment type="similarity">
    <text evidence="1">Belongs to the ROK (NagC/XylR) family.</text>
</comment>
<dbReference type="EMBL" id="QRLR01000001">
    <property type="protein sequence ID" value="RHJ24879.1"/>
    <property type="molecule type" value="Genomic_DNA"/>
</dbReference>
<reference evidence="3 8" key="3">
    <citation type="journal article" date="2019" name="Nat. Med.">
        <title>A library of human gut bacterial isolates paired with longitudinal multiomics data enables mechanistic microbiome research.</title>
        <authorList>
            <person name="Poyet M."/>
            <person name="Groussin M."/>
            <person name="Gibbons S.M."/>
            <person name="Avila-Pacheco J."/>
            <person name="Jiang X."/>
            <person name="Kearney S.M."/>
            <person name="Perrotta A.R."/>
            <person name="Berdy B."/>
            <person name="Zhao S."/>
            <person name="Lieberman T.D."/>
            <person name="Swanson P.K."/>
            <person name="Smith M."/>
            <person name="Roesemann S."/>
            <person name="Alexander J.E."/>
            <person name="Rich S.A."/>
            <person name="Livny J."/>
            <person name="Vlamakis H."/>
            <person name="Clish C."/>
            <person name="Bullock K."/>
            <person name="Deik A."/>
            <person name="Scott J."/>
            <person name="Pierce K.A."/>
            <person name="Xavier R.J."/>
            <person name="Alm E.J."/>
        </authorList>
    </citation>
    <scope>NUCLEOTIDE SEQUENCE [LARGE SCALE GENOMIC DNA]</scope>
    <source>
        <strain evidence="3 8">BIOML-A13</strain>
    </source>
</reference>
<organism evidence="5 7">
    <name type="scientific">Bifidobacterium bifidum</name>
    <dbReference type="NCBI Taxonomy" id="1681"/>
    <lineage>
        <taxon>Bacteria</taxon>
        <taxon>Bacillati</taxon>
        <taxon>Actinomycetota</taxon>
        <taxon>Actinomycetes</taxon>
        <taxon>Bifidobacteriales</taxon>
        <taxon>Bifidobacteriaceae</taxon>
        <taxon>Bifidobacterium</taxon>
    </lineage>
</organism>
<evidence type="ECO:0000313" key="4">
    <source>
        <dbReference type="EMBL" id="KWZ82515.1"/>
    </source>
</evidence>
<dbReference type="Proteomes" id="UP000451386">
    <property type="component" value="Unassembled WGS sequence"/>
</dbReference>
<reference evidence="5 7" key="2">
    <citation type="submission" date="2018-08" db="EMBL/GenBank/DDBJ databases">
        <title>A genome reference for cultivated species of the human gut microbiota.</title>
        <authorList>
            <person name="Zou Y."/>
            <person name="Xue W."/>
            <person name="Luo G."/>
        </authorList>
    </citation>
    <scope>NUCLEOTIDE SEQUENCE [LARGE SCALE GENOMIC DNA]</scope>
    <source>
        <strain evidence="5 7">AM12-10</strain>
    </source>
</reference>
<evidence type="ECO:0000313" key="7">
    <source>
        <dbReference type="Proteomes" id="UP000283727"/>
    </source>
</evidence>
<dbReference type="PANTHER" id="PTHR18964">
    <property type="entry name" value="ROK (REPRESSOR, ORF, KINASE) FAMILY"/>
    <property type="match status" value="1"/>
</dbReference>
<dbReference type="PATRIC" id="fig|1681.23.peg.1611"/>
<dbReference type="EMBL" id="LRPO01000012">
    <property type="protein sequence ID" value="KWZ82515.1"/>
    <property type="molecule type" value="Genomic_DNA"/>
</dbReference>
<dbReference type="Proteomes" id="UP000283727">
    <property type="component" value="Unassembled WGS sequence"/>
</dbReference>
<sequence>MTSYANTISFPLHTPGRTTKASPADVRRNNRSLVFGLLFPNGQLSRADLGRQTGLSRVAISGVANSMLDEGLICESGFDVNASGKGKRGTLLSIDTSRLHIISVDLSQEHLVQGAVTDLLGTPQQRMEMALGPDNDINADMIVQLVDQLRTDIDADTIIGIGIAATGVVEDGVIRESTVLGWRDLDLRGMLERRFGFPVTISNDVVCSMLAERFFGHGDKSMLFIKIDRGIGAATLIDDVTVIGQNHAGGEIGHISLDPESGVLCPCGKRGCLETMVTSPVIRERIRRASTPEEQLDIIRSCGEQLAAALAMPIGLLDINDICVYGPPDIVNAAFLEATQRRVDMVSSSKFHKHTSVRRCQVGSDIALRGSAIDVVHHYIENGH</sequence>
<evidence type="ECO:0000313" key="3">
    <source>
        <dbReference type="EMBL" id="KAB7486811.1"/>
    </source>
</evidence>
<dbReference type="SUPFAM" id="SSF46785">
    <property type="entry name" value="Winged helix' DNA-binding domain"/>
    <property type="match status" value="1"/>
</dbReference>
<proteinExistence type="inferred from homology"/>
<evidence type="ECO:0000313" key="5">
    <source>
        <dbReference type="EMBL" id="RHJ24879.1"/>
    </source>
</evidence>
<evidence type="ECO:0000256" key="2">
    <source>
        <dbReference type="SAM" id="MobiDB-lite"/>
    </source>
</evidence>
<evidence type="ECO:0000256" key="1">
    <source>
        <dbReference type="ARBA" id="ARBA00006479"/>
    </source>
</evidence>
<dbReference type="SUPFAM" id="SSF53067">
    <property type="entry name" value="Actin-like ATPase domain"/>
    <property type="match status" value="1"/>
</dbReference>
<dbReference type="PANTHER" id="PTHR18964:SF149">
    <property type="entry name" value="BIFUNCTIONAL UDP-N-ACETYLGLUCOSAMINE 2-EPIMERASE_N-ACETYLMANNOSAMINE KINASE"/>
    <property type="match status" value="1"/>
</dbReference>
<dbReference type="EMBL" id="WDOP01000003">
    <property type="protein sequence ID" value="KAB7486811.1"/>
    <property type="molecule type" value="Genomic_DNA"/>
</dbReference>
<evidence type="ECO:0000313" key="6">
    <source>
        <dbReference type="Proteomes" id="UP000070092"/>
    </source>
</evidence>